<proteinExistence type="predicted"/>
<sequence length="116" mass="13086">FRLRKKERKYRRKRRRREKRGGMAIKPLRRSEVSSSSATTSTSPLSATAASFPHSVKEIHFMSSIILDEPSEYDNLNYEEDGGAIRGEGTGLSDRDVEMGYMGSSTLLIPPGQHLR</sequence>
<evidence type="ECO:0000256" key="1">
    <source>
        <dbReference type="SAM" id="MobiDB-lite"/>
    </source>
</evidence>
<dbReference type="Proteomes" id="UP000005239">
    <property type="component" value="Unassembled WGS sequence"/>
</dbReference>
<name>A0A2A6CRY2_PRIPA</name>
<protein>
    <submittedName>
        <fullName evidence="2">Uncharacterized protein</fullName>
    </submittedName>
</protein>
<keyword evidence="3" id="KW-1185">Reference proteome</keyword>
<reference evidence="3" key="1">
    <citation type="journal article" date="2008" name="Nat. Genet.">
        <title>The Pristionchus pacificus genome provides a unique perspective on nematode lifestyle and parasitism.</title>
        <authorList>
            <person name="Dieterich C."/>
            <person name="Clifton S.W."/>
            <person name="Schuster L.N."/>
            <person name="Chinwalla A."/>
            <person name="Delehaunty K."/>
            <person name="Dinkelacker I."/>
            <person name="Fulton L."/>
            <person name="Fulton R."/>
            <person name="Godfrey J."/>
            <person name="Minx P."/>
            <person name="Mitreva M."/>
            <person name="Roeseler W."/>
            <person name="Tian H."/>
            <person name="Witte H."/>
            <person name="Yang S.P."/>
            <person name="Wilson R.K."/>
            <person name="Sommer R.J."/>
        </authorList>
    </citation>
    <scope>NUCLEOTIDE SEQUENCE [LARGE SCALE GENOMIC DNA]</scope>
    <source>
        <strain evidence="3">PS312</strain>
    </source>
</reference>
<feature type="compositionally biased region" description="Basic residues" evidence="1">
    <location>
        <begin position="1"/>
        <end position="19"/>
    </location>
</feature>
<accession>A0A2A6CRY2</accession>
<feature type="compositionally biased region" description="Low complexity" evidence="1">
    <location>
        <begin position="34"/>
        <end position="50"/>
    </location>
</feature>
<gene>
    <name evidence="2" type="primary">WBGene00101391</name>
</gene>
<dbReference type="EnsemblMetazoa" id="PPA11837.1">
    <property type="protein sequence ID" value="PPA11837.1"/>
    <property type="gene ID" value="WBGene00101391"/>
</dbReference>
<dbReference type="AlphaFoldDB" id="A0A2A6CRY2"/>
<evidence type="ECO:0000313" key="2">
    <source>
        <dbReference type="EnsemblMetazoa" id="PPA11837.1"/>
    </source>
</evidence>
<organism evidence="2 3">
    <name type="scientific">Pristionchus pacificus</name>
    <name type="common">Parasitic nematode worm</name>
    <dbReference type="NCBI Taxonomy" id="54126"/>
    <lineage>
        <taxon>Eukaryota</taxon>
        <taxon>Metazoa</taxon>
        <taxon>Ecdysozoa</taxon>
        <taxon>Nematoda</taxon>
        <taxon>Chromadorea</taxon>
        <taxon>Rhabditida</taxon>
        <taxon>Rhabditina</taxon>
        <taxon>Diplogasteromorpha</taxon>
        <taxon>Diplogasteroidea</taxon>
        <taxon>Neodiplogasteridae</taxon>
        <taxon>Pristionchus</taxon>
    </lineage>
</organism>
<accession>A0A8R1U8G3</accession>
<evidence type="ECO:0000313" key="3">
    <source>
        <dbReference type="Proteomes" id="UP000005239"/>
    </source>
</evidence>
<reference evidence="2" key="2">
    <citation type="submission" date="2022-06" db="UniProtKB">
        <authorList>
            <consortium name="EnsemblMetazoa"/>
        </authorList>
    </citation>
    <scope>IDENTIFICATION</scope>
    <source>
        <strain evidence="2">PS312</strain>
    </source>
</reference>
<feature type="region of interest" description="Disordered" evidence="1">
    <location>
        <begin position="1"/>
        <end position="50"/>
    </location>
</feature>